<evidence type="ECO:0000256" key="2">
    <source>
        <dbReference type="ARBA" id="ARBA00022795"/>
    </source>
</evidence>
<comment type="subunit">
    <text evidence="5">Interacts with translational regulator CsrA and flagellin(s).</text>
</comment>
<dbReference type="GO" id="GO:0005737">
    <property type="term" value="C:cytoplasm"/>
    <property type="evidence" value="ECO:0007669"/>
    <property type="project" value="UniProtKB-SubCell"/>
</dbReference>
<accession>A0A9N7JIS5</accession>
<dbReference type="AlphaFoldDB" id="A0A9N7JIS5"/>
<evidence type="ECO:0000313" key="9">
    <source>
        <dbReference type="Proteomes" id="UP001055437"/>
    </source>
</evidence>
<keyword evidence="6" id="KW-0969">Cilium</keyword>
<reference evidence="6 8" key="1">
    <citation type="submission" date="2017-09" db="EMBL/GenBank/DDBJ databases">
        <authorList>
            <person name="Thomas P."/>
            <person name="Seyboldt C."/>
        </authorList>
    </citation>
    <scope>NUCLEOTIDE SEQUENCE [LARGE SCALE GENOMIC DNA]</scope>
    <source>
        <strain evidence="6 8">DSM 7534</strain>
    </source>
</reference>
<gene>
    <name evidence="5 7" type="primary">fliW</name>
    <name evidence="6" type="ORF">CP523_02695</name>
    <name evidence="7" type="ORF">NH397_11030</name>
</gene>
<keyword evidence="4 5" id="KW-0143">Chaperone</keyword>
<dbReference type="EMBL" id="CP023671">
    <property type="protein sequence ID" value="AYE33448.1"/>
    <property type="molecule type" value="Genomic_DNA"/>
</dbReference>
<evidence type="ECO:0000313" key="8">
    <source>
        <dbReference type="Proteomes" id="UP000280586"/>
    </source>
</evidence>
<organism evidence="6 8">
    <name type="scientific">Clostridium septicum</name>
    <dbReference type="NCBI Taxonomy" id="1504"/>
    <lineage>
        <taxon>Bacteria</taxon>
        <taxon>Bacillati</taxon>
        <taxon>Bacillota</taxon>
        <taxon>Clostridia</taxon>
        <taxon>Eubacteriales</taxon>
        <taxon>Clostridiaceae</taxon>
        <taxon>Clostridium</taxon>
    </lineage>
</organism>
<dbReference type="OrthoDB" id="9801235at2"/>
<comment type="function">
    <text evidence="5">Acts as an anti-CsrA protein, binds CsrA and prevents it from repressing translation of its target genes, one of which is flagellin. Binds to flagellin and participates in the assembly of the flagellum.</text>
</comment>
<dbReference type="InterPro" id="IPR003775">
    <property type="entry name" value="Flagellar_assembly_factor_FliW"/>
</dbReference>
<keyword evidence="9" id="KW-1185">Reference proteome</keyword>
<dbReference type="HAMAP" id="MF_01185">
    <property type="entry name" value="FliW"/>
    <property type="match status" value="1"/>
</dbReference>
<dbReference type="GeneID" id="303559586"/>
<protein>
    <recommendedName>
        <fullName evidence="5">Flagellar assembly factor FliW</fullName>
    </recommendedName>
</protein>
<keyword evidence="6" id="KW-0282">Flagellum</keyword>
<dbReference type="RefSeq" id="WP_066676948.1">
    <property type="nucleotide sequence ID" value="NZ_CABMIZ010000021.1"/>
</dbReference>
<dbReference type="GO" id="GO:0006417">
    <property type="term" value="P:regulation of translation"/>
    <property type="evidence" value="ECO:0007669"/>
    <property type="project" value="UniProtKB-KW"/>
</dbReference>
<dbReference type="Gene3D" id="2.30.290.10">
    <property type="entry name" value="BH3618-like"/>
    <property type="match status" value="1"/>
</dbReference>
<dbReference type="GO" id="GO:0044780">
    <property type="term" value="P:bacterial-type flagellum assembly"/>
    <property type="evidence" value="ECO:0007669"/>
    <property type="project" value="UniProtKB-UniRule"/>
</dbReference>
<keyword evidence="3 5" id="KW-0810">Translation regulation</keyword>
<comment type="similarity">
    <text evidence="5">Belongs to the FliW family.</text>
</comment>
<dbReference type="NCBIfam" id="NF009793">
    <property type="entry name" value="PRK13285.1-1"/>
    <property type="match status" value="1"/>
</dbReference>
<evidence type="ECO:0000256" key="1">
    <source>
        <dbReference type="ARBA" id="ARBA00022490"/>
    </source>
</evidence>
<dbReference type="Pfam" id="PF02623">
    <property type="entry name" value="FliW"/>
    <property type="match status" value="1"/>
</dbReference>
<evidence type="ECO:0000313" key="6">
    <source>
        <dbReference type="EMBL" id="AYE33448.1"/>
    </source>
</evidence>
<evidence type="ECO:0000313" key="7">
    <source>
        <dbReference type="EMBL" id="USS00027.1"/>
    </source>
</evidence>
<comment type="subcellular location">
    <subcellularLocation>
        <location evidence="5">Cytoplasm</location>
    </subcellularLocation>
</comment>
<dbReference type="PANTHER" id="PTHR39190">
    <property type="entry name" value="FLAGELLAR ASSEMBLY FACTOR FLIW"/>
    <property type="match status" value="1"/>
</dbReference>
<proteinExistence type="inferred from homology"/>
<sequence>MEIISPVHGKIVYSESDIINFEKGIPGFDNLKKYVIKEVEETNFSLLQSIEDSDLAFIITSPFSVEENYEIKLSEEIIKNLHVQSPNDVMLYVIVTLNSDVSKATVNLKAPLIINIKDRNGEQFIVDREEYKIRHPLSK</sequence>
<dbReference type="PANTHER" id="PTHR39190:SF1">
    <property type="entry name" value="FLAGELLAR ASSEMBLY FACTOR FLIW"/>
    <property type="match status" value="1"/>
</dbReference>
<name>A0A9N7JIS5_CLOSE</name>
<dbReference type="EMBL" id="CP099799">
    <property type="protein sequence ID" value="USS00027.1"/>
    <property type="molecule type" value="Genomic_DNA"/>
</dbReference>
<keyword evidence="2 5" id="KW-1005">Bacterial flagellum biogenesis</keyword>
<dbReference type="KEGG" id="csep:CP523_02695"/>
<evidence type="ECO:0000256" key="3">
    <source>
        <dbReference type="ARBA" id="ARBA00022845"/>
    </source>
</evidence>
<dbReference type="Proteomes" id="UP000280586">
    <property type="component" value="Chromosome"/>
</dbReference>
<evidence type="ECO:0000256" key="5">
    <source>
        <dbReference type="HAMAP-Rule" id="MF_01185"/>
    </source>
</evidence>
<keyword evidence="6" id="KW-0966">Cell projection</keyword>
<dbReference type="SUPFAM" id="SSF141457">
    <property type="entry name" value="BH3618-like"/>
    <property type="match status" value="1"/>
</dbReference>
<dbReference type="InterPro" id="IPR024046">
    <property type="entry name" value="Flagellar_assmbl_FliW_dom_sf"/>
</dbReference>
<keyword evidence="1 5" id="KW-0963">Cytoplasm</keyword>
<reference evidence="7" key="2">
    <citation type="submission" date="2022-06" db="EMBL/GenBank/DDBJ databases">
        <authorList>
            <person name="Holder M.E."/>
            <person name="Ajami N.J."/>
            <person name="Petrosino J.F."/>
        </authorList>
    </citation>
    <scope>NUCLEOTIDE SEQUENCE</scope>
    <source>
        <strain evidence="7">RMA 8861</strain>
    </source>
</reference>
<dbReference type="Proteomes" id="UP001055437">
    <property type="component" value="Chromosome"/>
</dbReference>
<evidence type="ECO:0000256" key="4">
    <source>
        <dbReference type="ARBA" id="ARBA00023186"/>
    </source>
</evidence>